<dbReference type="EMBL" id="KZ613945">
    <property type="protein sequence ID" value="PMD40662.1"/>
    <property type="molecule type" value="Genomic_DNA"/>
</dbReference>
<keyword evidence="1" id="KW-0732">Signal</keyword>
<evidence type="ECO:0000313" key="2">
    <source>
        <dbReference type="EMBL" id="PMD40662.1"/>
    </source>
</evidence>
<name>A0A2J6RQ75_HYAVF</name>
<organism evidence="2 3">
    <name type="scientific">Hyaloscypha variabilis (strain UAMH 11265 / GT02V1 / F)</name>
    <name type="common">Meliniomyces variabilis</name>
    <dbReference type="NCBI Taxonomy" id="1149755"/>
    <lineage>
        <taxon>Eukaryota</taxon>
        <taxon>Fungi</taxon>
        <taxon>Dikarya</taxon>
        <taxon>Ascomycota</taxon>
        <taxon>Pezizomycotina</taxon>
        <taxon>Leotiomycetes</taxon>
        <taxon>Helotiales</taxon>
        <taxon>Hyaloscyphaceae</taxon>
        <taxon>Hyaloscypha</taxon>
        <taxon>Hyaloscypha variabilis</taxon>
    </lineage>
</organism>
<evidence type="ECO:0000313" key="3">
    <source>
        <dbReference type="Proteomes" id="UP000235786"/>
    </source>
</evidence>
<accession>A0A2J6RQ75</accession>
<reference evidence="2 3" key="1">
    <citation type="submission" date="2016-04" db="EMBL/GenBank/DDBJ databases">
        <title>A degradative enzymes factory behind the ericoid mycorrhizal symbiosis.</title>
        <authorList>
            <consortium name="DOE Joint Genome Institute"/>
            <person name="Martino E."/>
            <person name="Morin E."/>
            <person name="Grelet G."/>
            <person name="Kuo A."/>
            <person name="Kohler A."/>
            <person name="Daghino S."/>
            <person name="Barry K."/>
            <person name="Choi C."/>
            <person name="Cichocki N."/>
            <person name="Clum A."/>
            <person name="Copeland A."/>
            <person name="Hainaut M."/>
            <person name="Haridas S."/>
            <person name="Labutti K."/>
            <person name="Lindquist E."/>
            <person name="Lipzen A."/>
            <person name="Khouja H.-R."/>
            <person name="Murat C."/>
            <person name="Ohm R."/>
            <person name="Olson A."/>
            <person name="Spatafora J."/>
            <person name="Veneault-Fourrey C."/>
            <person name="Henrissat B."/>
            <person name="Grigoriev I."/>
            <person name="Martin F."/>
            <person name="Perotto S."/>
        </authorList>
    </citation>
    <scope>NUCLEOTIDE SEQUENCE [LARGE SCALE GENOMIC DNA]</scope>
    <source>
        <strain evidence="2 3">F</strain>
    </source>
</reference>
<sequence>MGWLKARFLICSSTWMSHNLISFMVPILLRTELDQYSVQCTEVDWKIGKIYHNLLVEPRTGGLSDAHSRSGIN</sequence>
<keyword evidence="3" id="KW-1185">Reference proteome</keyword>
<protein>
    <submittedName>
        <fullName evidence="2">Uncharacterized protein</fullName>
    </submittedName>
</protein>
<dbReference type="AlphaFoldDB" id="A0A2J6RQ75"/>
<feature type="chain" id="PRO_5014415406" evidence="1">
    <location>
        <begin position="23"/>
        <end position="73"/>
    </location>
</feature>
<feature type="signal peptide" evidence="1">
    <location>
        <begin position="1"/>
        <end position="22"/>
    </location>
</feature>
<evidence type="ECO:0000256" key="1">
    <source>
        <dbReference type="SAM" id="SignalP"/>
    </source>
</evidence>
<gene>
    <name evidence="2" type="ORF">L207DRAFT_512124</name>
</gene>
<dbReference type="Proteomes" id="UP000235786">
    <property type="component" value="Unassembled WGS sequence"/>
</dbReference>
<proteinExistence type="predicted"/>